<name>A0ABQ0HPN0_GORRU</name>
<dbReference type="SUPFAM" id="SSF53756">
    <property type="entry name" value="UDP-Glycosyltransferase/glycogen phosphorylase"/>
    <property type="match status" value="1"/>
</dbReference>
<proteinExistence type="predicted"/>
<sequence>MAPLILRDELRVARRAKRIACFDGDEIQRYERAGLRDVQFLPLTLRPAEKAKVAGTEKQLVFVGDQRWPPNRQAIERLAYLWPRIQLQVPGARLKIIGKPDPNGRPWHFPPSVEEAGFVDDLSSELSSSRAMVAPLAVGGGVRVKILEAISVGLPVVSTTTGWGSLAGLFDMTGCDSDDLFIDECVRYLSDPSYAAKVGRELYDANWTLWEERVAARAVESWLA</sequence>
<evidence type="ECO:0000313" key="1">
    <source>
        <dbReference type="EMBL" id="GAB84233.1"/>
    </source>
</evidence>
<reference evidence="1 2" key="1">
    <citation type="submission" date="2012-08" db="EMBL/GenBank/DDBJ databases">
        <title>Whole genome shotgun sequence of Gordonia rubripertincta NBRC 101908.</title>
        <authorList>
            <person name="Takarada H."/>
            <person name="Hosoyama A."/>
            <person name="Tsuchikane K."/>
            <person name="Katsumata H."/>
            <person name="Baba S."/>
            <person name="Ohji S."/>
            <person name="Yamazaki S."/>
            <person name="Fujita N."/>
        </authorList>
    </citation>
    <scope>NUCLEOTIDE SEQUENCE [LARGE SCALE GENOMIC DNA]</scope>
    <source>
        <strain evidence="1 2">NBRC 101908</strain>
    </source>
</reference>
<accession>A0ABQ0HPN0</accession>
<gene>
    <name evidence="1" type="ORF">GORBP_036_00140</name>
</gene>
<organism evidence="1 2">
    <name type="scientific">Gordonia rubripertincta NBRC 101908</name>
    <dbReference type="NCBI Taxonomy" id="1077975"/>
    <lineage>
        <taxon>Bacteria</taxon>
        <taxon>Bacillati</taxon>
        <taxon>Actinomycetota</taxon>
        <taxon>Actinomycetes</taxon>
        <taxon>Mycobacteriales</taxon>
        <taxon>Gordoniaceae</taxon>
        <taxon>Gordonia</taxon>
    </lineage>
</organism>
<dbReference type="EMBL" id="BAHB01000036">
    <property type="protein sequence ID" value="GAB84233.1"/>
    <property type="molecule type" value="Genomic_DNA"/>
</dbReference>
<dbReference type="Proteomes" id="UP000010744">
    <property type="component" value="Unassembled WGS sequence"/>
</dbReference>
<dbReference type="Pfam" id="PF13692">
    <property type="entry name" value="Glyco_trans_1_4"/>
    <property type="match status" value="1"/>
</dbReference>
<comment type="caution">
    <text evidence="1">The sequence shown here is derived from an EMBL/GenBank/DDBJ whole genome shotgun (WGS) entry which is preliminary data.</text>
</comment>
<keyword evidence="2" id="KW-1185">Reference proteome</keyword>
<evidence type="ECO:0000313" key="2">
    <source>
        <dbReference type="Proteomes" id="UP000010744"/>
    </source>
</evidence>
<dbReference type="Gene3D" id="3.40.50.2000">
    <property type="entry name" value="Glycogen Phosphorylase B"/>
    <property type="match status" value="1"/>
</dbReference>
<protein>
    <submittedName>
        <fullName evidence="1">Glycosyltransferase</fullName>
    </submittedName>
</protein>